<organism evidence="1 2">
    <name type="scientific">Hypoxylon rubiginosum</name>
    <dbReference type="NCBI Taxonomy" id="110542"/>
    <lineage>
        <taxon>Eukaryota</taxon>
        <taxon>Fungi</taxon>
        <taxon>Dikarya</taxon>
        <taxon>Ascomycota</taxon>
        <taxon>Pezizomycotina</taxon>
        <taxon>Sordariomycetes</taxon>
        <taxon>Xylariomycetidae</taxon>
        <taxon>Xylariales</taxon>
        <taxon>Hypoxylaceae</taxon>
        <taxon>Hypoxylon</taxon>
    </lineage>
</organism>
<gene>
    <name evidence="1" type="ORF">F4820DRAFT_469757</name>
</gene>
<reference evidence="1 2" key="1">
    <citation type="journal article" date="2022" name="New Phytol.">
        <title>Ecological generalism drives hyperdiversity of secondary metabolite gene clusters in xylarialean endophytes.</title>
        <authorList>
            <person name="Franco M.E.E."/>
            <person name="Wisecaver J.H."/>
            <person name="Arnold A.E."/>
            <person name="Ju Y.M."/>
            <person name="Slot J.C."/>
            <person name="Ahrendt S."/>
            <person name="Moore L.P."/>
            <person name="Eastman K.E."/>
            <person name="Scott K."/>
            <person name="Konkel Z."/>
            <person name="Mondo S.J."/>
            <person name="Kuo A."/>
            <person name="Hayes R.D."/>
            <person name="Haridas S."/>
            <person name="Andreopoulos B."/>
            <person name="Riley R."/>
            <person name="LaButti K."/>
            <person name="Pangilinan J."/>
            <person name="Lipzen A."/>
            <person name="Amirebrahimi M."/>
            <person name="Yan J."/>
            <person name="Adam C."/>
            <person name="Keymanesh K."/>
            <person name="Ng V."/>
            <person name="Louie K."/>
            <person name="Northen T."/>
            <person name="Drula E."/>
            <person name="Henrissat B."/>
            <person name="Hsieh H.M."/>
            <person name="Youens-Clark K."/>
            <person name="Lutzoni F."/>
            <person name="Miadlikowska J."/>
            <person name="Eastwood D.C."/>
            <person name="Hamelin R.C."/>
            <person name="Grigoriev I.V."/>
            <person name="U'Ren J.M."/>
        </authorList>
    </citation>
    <scope>NUCLEOTIDE SEQUENCE [LARGE SCALE GENOMIC DNA]</scope>
    <source>
        <strain evidence="1 2">CBS 119005</strain>
    </source>
</reference>
<dbReference type="Proteomes" id="UP001497700">
    <property type="component" value="Unassembled WGS sequence"/>
</dbReference>
<proteinExistence type="predicted"/>
<dbReference type="EMBL" id="MU393472">
    <property type="protein sequence ID" value="KAI4865390.1"/>
    <property type="molecule type" value="Genomic_DNA"/>
</dbReference>
<protein>
    <submittedName>
        <fullName evidence="1">Benzoate 4-monooxygenase cytochrome P450</fullName>
    </submittedName>
</protein>
<keyword evidence="2" id="KW-1185">Reference proteome</keyword>
<comment type="caution">
    <text evidence="1">The sequence shown here is derived from an EMBL/GenBank/DDBJ whole genome shotgun (WGS) entry which is preliminary data.</text>
</comment>
<name>A0ACB9Z121_9PEZI</name>
<evidence type="ECO:0000313" key="1">
    <source>
        <dbReference type="EMBL" id="KAI4865390.1"/>
    </source>
</evidence>
<evidence type="ECO:0000313" key="2">
    <source>
        <dbReference type="Proteomes" id="UP001497700"/>
    </source>
</evidence>
<accession>A0ACB9Z121</accession>
<sequence length="541" mass="61556">MLHISIPYIDSLKGFCLLAIVPVLILANALYNVYLHPLRHVPGPFWARASGIPSWYYTASGKRHIWLWQLFQIYGKRIRVAPNLVLFCDPEAHAAIYGMKSNVRRSPFYVGLTKNIREKTTVNTIDPAEHAKRRKMLNTCFTDNSVNAVSAFISQHIDRWHQIMLDRHDSTTEWSASVDLGEEVDHLVFDIMGDLCFGRSFNIKEPGDNPLREVPHNIAQYLKFYYPMCRSPLLGLIIWLKPRGLDRLMELVTPRPVQQFNDFIFDSVTKRLELYKKQEDIPENERRQDMFYFLCKAQDSSTGRPAYTEDELRAEASLLIIAGSDTTTASLASIFWYLTRAPRCYQKLVDELQRTFKTAEDVIYGPKLVGCTYLRACIDEGMRFVPPGPCEPPREVLAGGLNVMNDYYPKGTTVGTAPWCDGHNEEVYGDPGVFRPERWIVDEAAGVTKEMVAKIRTNFHPFLTGPGSCAGKSIAMAEIMLVVARTLLRFDLRKAPGSTLGEGRPELGWGARDRKQYQIVDAYVSLKEGPEVQFRKRVSVS</sequence>